<sequence>MDIRYRPETGCAAQADRRHDLLTATAPPAERWLLIESRVPWPRQALTSLQPSPWLGDEVARRCRSLGIRPVLIRRHGRTDQTQPRRWALVDSRPTQESIHWGDLPTDEHLLQILNNIHAQDRMAAEQRLQPGAASEHRARTAAEPRMRGGSAVETPPASAGELADRPAGAGEAADPRGERVLAAEPRVGAGSAATTAAASAGAEADRPSAAGEVVGPPAGAGEGVGERVAAGEAAGLAAGARADAGQAGAGVGAWSGEPVYLVCRHGRHDACCAVWGRPVAGALASVYPERTWECSHIGGDRFAANVVVLPHSLFYGHVSPARALEVARRYDEREVVPELLRGSGAFVPPVQAAQDFARAAGHSLAVGNLRPRSVEALSDNRWRILLASTNGPLTVEVSAHLDTVDARLTCAGSSPAQIRRFELHHLSLDPPPDP</sequence>
<dbReference type="RefSeq" id="WP_337678206.1">
    <property type="nucleotide sequence ID" value="NZ_BAAAKA010000022.1"/>
</dbReference>
<accession>A0A542EV17</accession>
<dbReference type="SUPFAM" id="SSF52833">
    <property type="entry name" value="Thioredoxin-like"/>
    <property type="match status" value="1"/>
</dbReference>
<protein>
    <submittedName>
        <fullName evidence="2">Sucrase/ferredoxin-like protein</fullName>
    </submittedName>
</protein>
<feature type="compositionally biased region" description="Low complexity" evidence="1">
    <location>
        <begin position="189"/>
        <end position="218"/>
    </location>
</feature>
<proteinExistence type="predicted"/>
<evidence type="ECO:0000256" key="1">
    <source>
        <dbReference type="SAM" id="MobiDB-lite"/>
    </source>
</evidence>
<keyword evidence="3" id="KW-1185">Reference proteome</keyword>
<dbReference type="AlphaFoldDB" id="A0A542EV17"/>
<reference evidence="2 3" key="1">
    <citation type="submission" date="2019-06" db="EMBL/GenBank/DDBJ databases">
        <title>Sequencing the genomes of 1000 actinobacteria strains.</title>
        <authorList>
            <person name="Klenk H.-P."/>
        </authorList>
    </citation>
    <scope>NUCLEOTIDE SEQUENCE [LARGE SCALE GENOMIC DNA]</scope>
    <source>
        <strain evidence="2 3">DSM 17305</strain>
    </source>
</reference>
<gene>
    <name evidence="2" type="ORF">FB475_3349</name>
</gene>
<dbReference type="InterPro" id="IPR036249">
    <property type="entry name" value="Thioredoxin-like_sf"/>
</dbReference>
<dbReference type="Proteomes" id="UP000316298">
    <property type="component" value="Unassembled WGS sequence"/>
</dbReference>
<feature type="region of interest" description="Disordered" evidence="1">
    <location>
        <begin position="123"/>
        <end position="222"/>
    </location>
</feature>
<feature type="compositionally biased region" description="Basic and acidic residues" evidence="1">
    <location>
        <begin position="135"/>
        <end position="147"/>
    </location>
</feature>
<organism evidence="2 3">
    <name type="scientific">Kribbella jejuensis</name>
    <dbReference type="NCBI Taxonomy" id="236068"/>
    <lineage>
        <taxon>Bacteria</taxon>
        <taxon>Bacillati</taxon>
        <taxon>Actinomycetota</taxon>
        <taxon>Actinomycetes</taxon>
        <taxon>Propionibacteriales</taxon>
        <taxon>Kribbellaceae</taxon>
        <taxon>Kribbella</taxon>
    </lineage>
</organism>
<dbReference type="CDD" id="cd03062">
    <property type="entry name" value="TRX_Fd_Sucrase"/>
    <property type="match status" value="1"/>
</dbReference>
<name>A0A542EV17_9ACTN</name>
<dbReference type="Pfam" id="PF06999">
    <property type="entry name" value="Suc_Fer-like"/>
    <property type="match status" value="1"/>
</dbReference>
<dbReference type="InterPro" id="IPR009737">
    <property type="entry name" value="Aim32/Apd1-like"/>
</dbReference>
<comment type="caution">
    <text evidence="2">The sequence shown here is derived from an EMBL/GenBank/DDBJ whole genome shotgun (WGS) entry which is preliminary data.</text>
</comment>
<dbReference type="EMBL" id="VFMM01000001">
    <property type="protein sequence ID" value="TQJ19190.1"/>
    <property type="molecule type" value="Genomic_DNA"/>
</dbReference>
<evidence type="ECO:0000313" key="3">
    <source>
        <dbReference type="Proteomes" id="UP000316298"/>
    </source>
</evidence>
<evidence type="ECO:0000313" key="2">
    <source>
        <dbReference type="EMBL" id="TQJ19190.1"/>
    </source>
</evidence>